<proteinExistence type="predicted"/>
<sequence length="462" mass="50092">MKYTILIDFGSTFTKSTVVDMEEQRVCYTFRTPSTVGTDASLGLVTCLDQIRQVIGEKALLEARKLASSSAAGGLRMVVVGLTESLSLMAGKNAAYGAGAKIIASFSGIVTDAALEQIRSLDPEIILLCGGYEKGNSKWILENAKRLAHAGGIKAPIVYAGNSQAAEAVHFLLYQNGKTCILADNIIPAVNTLNIASTVEAVRDIFMKRITHMKGFDTVKQYIGPIVMPTPAAVLKGVRLLAEGTPTQPGWEQIMLVDMGGATTDVHSYAATETLDGVRLVGAPEPRAKRTVEGDIGARESVNSLLEAADMRRIRKYSGLADEEIRLCQDKRLEDHAFVPDTEKEKLFEQAIAMEAVRVSVRRHAGQLYDGYTEGVQRIQKGKDLMNIKAIIGTGGPIINSIDPRSILAQALRTKAEKDVLLPEKAAFYLDTSYIFYAAGLLSGIDRETAMRILLDKLIPLT</sequence>
<evidence type="ECO:0000313" key="1">
    <source>
        <dbReference type="EMBL" id="MBC3537229.1"/>
    </source>
</evidence>
<protein>
    <submittedName>
        <fullName evidence="1">Glutamate mutase L</fullName>
    </submittedName>
</protein>
<evidence type="ECO:0000313" key="2">
    <source>
        <dbReference type="Proteomes" id="UP000606870"/>
    </source>
</evidence>
<dbReference type="Pfam" id="PF13941">
    <property type="entry name" value="MutL"/>
    <property type="match status" value="1"/>
</dbReference>
<accession>A0ABR6VJ31</accession>
<dbReference type="InterPro" id="IPR006230">
    <property type="entry name" value="MutL"/>
</dbReference>
<gene>
    <name evidence="1" type="ORF">H8J70_08185</name>
</gene>
<comment type="caution">
    <text evidence="1">The sequence shown here is derived from an EMBL/GenBank/DDBJ whole genome shotgun (WGS) entry which is preliminary data.</text>
</comment>
<reference evidence="1 2" key="1">
    <citation type="submission" date="2020-08" db="EMBL/GenBank/DDBJ databases">
        <authorList>
            <person name="Liu C."/>
            <person name="Sun Q."/>
        </authorList>
    </citation>
    <scope>NUCLEOTIDE SEQUENCE [LARGE SCALE GENOMIC DNA]</scope>
    <source>
        <strain evidence="1 2">NSJ-59</strain>
    </source>
</reference>
<dbReference type="RefSeq" id="WP_186503468.1">
    <property type="nucleotide sequence ID" value="NZ_JACOGK010000022.1"/>
</dbReference>
<dbReference type="PIRSF" id="PIRSF004729">
    <property type="entry name" value="MutL"/>
    <property type="match status" value="1"/>
</dbReference>
<dbReference type="Proteomes" id="UP000606870">
    <property type="component" value="Unassembled WGS sequence"/>
</dbReference>
<dbReference type="NCBIfam" id="TIGR01319">
    <property type="entry name" value="glmL_fam"/>
    <property type="match status" value="1"/>
</dbReference>
<name>A0ABR6VJ31_9FIRM</name>
<keyword evidence="2" id="KW-1185">Reference proteome</keyword>
<dbReference type="EMBL" id="JACOGK010000022">
    <property type="protein sequence ID" value="MBC3537229.1"/>
    <property type="molecule type" value="Genomic_DNA"/>
</dbReference>
<organism evidence="1 2">
    <name type="scientific">Megasphaera hominis</name>
    <dbReference type="NCBI Taxonomy" id="159836"/>
    <lineage>
        <taxon>Bacteria</taxon>
        <taxon>Bacillati</taxon>
        <taxon>Bacillota</taxon>
        <taxon>Negativicutes</taxon>
        <taxon>Veillonellales</taxon>
        <taxon>Veillonellaceae</taxon>
        <taxon>Megasphaera</taxon>
    </lineage>
</organism>